<dbReference type="InterPro" id="IPR013767">
    <property type="entry name" value="PAS_fold"/>
</dbReference>
<dbReference type="InterPro" id="IPR036097">
    <property type="entry name" value="HisK_dim/P_sf"/>
</dbReference>
<dbReference type="InterPro" id="IPR003594">
    <property type="entry name" value="HATPase_dom"/>
</dbReference>
<dbReference type="InterPro" id="IPR003018">
    <property type="entry name" value="GAF"/>
</dbReference>
<dbReference type="SUPFAM" id="SSF55781">
    <property type="entry name" value="GAF domain-like"/>
    <property type="match status" value="1"/>
</dbReference>
<feature type="domain" description="PAS" evidence="7">
    <location>
        <begin position="533"/>
        <end position="603"/>
    </location>
</feature>
<dbReference type="Pfam" id="PF08448">
    <property type="entry name" value="PAS_4"/>
    <property type="match status" value="3"/>
</dbReference>
<organism evidence="9 10">
    <name type="scientific">Halorientalis brevis</name>
    <dbReference type="NCBI Taxonomy" id="1126241"/>
    <lineage>
        <taxon>Archaea</taxon>
        <taxon>Methanobacteriati</taxon>
        <taxon>Methanobacteriota</taxon>
        <taxon>Stenosarchaea group</taxon>
        <taxon>Halobacteria</taxon>
        <taxon>Halobacteriales</taxon>
        <taxon>Haloarculaceae</taxon>
        <taxon>Halorientalis</taxon>
    </lineage>
</organism>
<feature type="domain" description="PAC" evidence="8">
    <location>
        <begin position="205"/>
        <end position="256"/>
    </location>
</feature>
<evidence type="ECO:0000256" key="3">
    <source>
        <dbReference type="ARBA" id="ARBA00022553"/>
    </source>
</evidence>
<dbReference type="GO" id="GO:0004673">
    <property type="term" value="F:protein histidine kinase activity"/>
    <property type="evidence" value="ECO:0007669"/>
    <property type="project" value="UniProtKB-EC"/>
</dbReference>
<evidence type="ECO:0000256" key="5">
    <source>
        <dbReference type="ARBA" id="ARBA00022777"/>
    </source>
</evidence>
<evidence type="ECO:0000259" key="6">
    <source>
        <dbReference type="PROSITE" id="PS50109"/>
    </source>
</evidence>
<dbReference type="InterPro" id="IPR005467">
    <property type="entry name" value="His_kinase_dom"/>
</dbReference>
<dbReference type="InterPro" id="IPR004358">
    <property type="entry name" value="Sig_transdc_His_kin-like_C"/>
</dbReference>
<dbReference type="Pfam" id="PF13185">
    <property type="entry name" value="GAF_2"/>
    <property type="match status" value="1"/>
</dbReference>
<dbReference type="Gene3D" id="3.30.565.10">
    <property type="entry name" value="Histidine kinase-like ATPase, C-terminal domain"/>
    <property type="match status" value="1"/>
</dbReference>
<name>A0ABD6C690_9EURY</name>
<dbReference type="SMART" id="SM00387">
    <property type="entry name" value="HATPase_c"/>
    <property type="match status" value="1"/>
</dbReference>
<feature type="domain" description="PAS" evidence="7">
    <location>
        <begin position="130"/>
        <end position="200"/>
    </location>
</feature>
<feature type="domain" description="PAC" evidence="8">
    <location>
        <begin position="327"/>
        <end position="379"/>
    </location>
</feature>
<evidence type="ECO:0000256" key="2">
    <source>
        <dbReference type="ARBA" id="ARBA00012438"/>
    </source>
</evidence>
<dbReference type="InterPro" id="IPR013656">
    <property type="entry name" value="PAS_4"/>
</dbReference>
<dbReference type="Gene3D" id="3.30.450.40">
    <property type="match status" value="1"/>
</dbReference>
<dbReference type="SUPFAM" id="SSF55874">
    <property type="entry name" value="ATPase domain of HSP90 chaperone/DNA topoisomerase II/histidine kinase"/>
    <property type="match status" value="1"/>
</dbReference>
<dbReference type="PROSITE" id="PS50109">
    <property type="entry name" value="HIS_KIN"/>
    <property type="match status" value="1"/>
</dbReference>
<dbReference type="InterPro" id="IPR000700">
    <property type="entry name" value="PAS-assoc_C"/>
</dbReference>
<dbReference type="PANTHER" id="PTHR43304">
    <property type="entry name" value="PHYTOCHROME-LIKE PROTEIN CPH1"/>
    <property type="match status" value="1"/>
</dbReference>
<dbReference type="InterPro" id="IPR000014">
    <property type="entry name" value="PAS"/>
</dbReference>
<dbReference type="InterPro" id="IPR052162">
    <property type="entry name" value="Sensor_kinase/Photoreceptor"/>
</dbReference>
<feature type="domain" description="Histidine kinase" evidence="6">
    <location>
        <begin position="668"/>
        <end position="857"/>
    </location>
</feature>
<reference evidence="9 10" key="1">
    <citation type="journal article" date="2019" name="Int. J. Syst. Evol. Microbiol.">
        <title>The Global Catalogue of Microorganisms (GCM) 10K type strain sequencing project: providing services to taxonomists for standard genome sequencing and annotation.</title>
        <authorList>
            <consortium name="The Broad Institute Genomics Platform"/>
            <consortium name="The Broad Institute Genome Sequencing Center for Infectious Disease"/>
            <person name="Wu L."/>
            <person name="Ma J."/>
        </authorList>
    </citation>
    <scope>NUCLEOTIDE SEQUENCE [LARGE SCALE GENOMIC DNA]</scope>
    <source>
        <strain evidence="9 10">CGMCC 1.12125</strain>
    </source>
</reference>
<dbReference type="SMART" id="SM00388">
    <property type="entry name" value="HisKA"/>
    <property type="match status" value="1"/>
</dbReference>
<dbReference type="Pfam" id="PF02518">
    <property type="entry name" value="HATPase_c"/>
    <property type="match status" value="1"/>
</dbReference>
<feature type="domain" description="PAC" evidence="8">
    <location>
        <begin position="605"/>
        <end position="657"/>
    </location>
</feature>
<dbReference type="SMART" id="SM00091">
    <property type="entry name" value="PAS"/>
    <property type="match status" value="4"/>
</dbReference>
<evidence type="ECO:0000313" key="10">
    <source>
        <dbReference type="Proteomes" id="UP001597119"/>
    </source>
</evidence>
<dbReference type="PRINTS" id="PR00344">
    <property type="entry name" value="BCTRLSENSOR"/>
</dbReference>
<dbReference type="AlphaFoldDB" id="A0ABD6C690"/>
<dbReference type="CDD" id="cd00075">
    <property type="entry name" value="HATPase"/>
    <property type="match status" value="1"/>
</dbReference>
<dbReference type="SUPFAM" id="SSF47384">
    <property type="entry name" value="Homodimeric domain of signal transducing histidine kinase"/>
    <property type="match status" value="1"/>
</dbReference>
<comment type="catalytic activity">
    <reaction evidence="1">
        <text>ATP + protein L-histidine = ADP + protein N-phospho-L-histidine.</text>
        <dbReference type="EC" id="2.7.13.3"/>
    </reaction>
</comment>
<evidence type="ECO:0000256" key="4">
    <source>
        <dbReference type="ARBA" id="ARBA00022679"/>
    </source>
</evidence>
<evidence type="ECO:0000313" key="9">
    <source>
        <dbReference type="EMBL" id="MFD1585767.1"/>
    </source>
</evidence>
<keyword evidence="5" id="KW-0418">Kinase</keyword>
<gene>
    <name evidence="9" type="ORF">ACFR9U_02130</name>
</gene>
<feature type="domain" description="PAS" evidence="7">
    <location>
        <begin position="253"/>
        <end position="323"/>
    </location>
</feature>
<dbReference type="SMART" id="SM00065">
    <property type="entry name" value="GAF"/>
    <property type="match status" value="1"/>
</dbReference>
<accession>A0ABD6C690</accession>
<dbReference type="InterPro" id="IPR001610">
    <property type="entry name" value="PAC"/>
</dbReference>
<dbReference type="PROSITE" id="PS50113">
    <property type="entry name" value="PAC"/>
    <property type="match status" value="3"/>
</dbReference>
<dbReference type="InterPro" id="IPR036890">
    <property type="entry name" value="HATPase_C_sf"/>
</dbReference>
<dbReference type="InterPro" id="IPR029016">
    <property type="entry name" value="GAF-like_dom_sf"/>
</dbReference>
<dbReference type="PANTHER" id="PTHR43304:SF1">
    <property type="entry name" value="PAC DOMAIN-CONTAINING PROTEIN"/>
    <property type="match status" value="1"/>
</dbReference>
<dbReference type="InterPro" id="IPR003661">
    <property type="entry name" value="HisK_dim/P_dom"/>
</dbReference>
<dbReference type="CDD" id="cd00130">
    <property type="entry name" value="PAS"/>
    <property type="match status" value="4"/>
</dbReference>
<dbReference type="CDD" id="cd00082">
    <property type="entry name" value="HisKA"/>
    <property type="match status" value="1"/>
</dbReference>
<dbReference type="InterPro" id="IPR035965">
    <property type="entry name" value="PAS-like_dom_sf"/>
</dbReference>
<dbReference type="PROSITE" id="PS50112">
    <property type="entry name" value="PAS"/>
    <property type="match status" value="4"/>
</dbReference>
<dbReference type="Pfam" id="PF00512">
    <property type="entry name" value="HisKA"/>
    <property type="match status" value="1"/>
</dbReference>
<dbReference type="Gene3D" id="3.30.450.20">
    <property type="entry name" value="PAS domain"/>
    <property type="match status" value="4"/>
</dbReference>
<keyword evidence="10" id="KW-1185">Reference proteome</keyword>
<dbReference type="EC" id="2.7.13.3" evidence="2"/>
<feature type="domain" description="PAS" evidence="7">
    <location>
        <begin position="17"/>
        <end position="87"/>
    </location>
</feature>
<keyword evidence="3" id="KW-0597">Phosphoprotein</keyword>
<keyword evidence="4" id="KW-0808">Transferase</keyword>
<dbReference type="RefSeq" id="WP_247377159.1">
    <property type="nucleotide sequence ID" value="NZ_JALLGV010000003.1"/>
</dbReference>
<evidence type="ECO:0000259" key="7">
    <source>
        <dbReference type="PROSITE" id="PS50112"/>
    </source>
</evidence>
<dbReference type="NCBIfam" id="TIGR00229">
    <property type="entry name" value="sensory_box"/>
    <property type="match status" value="4"/>
</dbReference>
<dbReference type="SUPFAM" id="SSF55785">
    <property type="entry name" value="PYP-like sensor domain (PAS domain)"/>
    <property type="match status" value="4"/>
</dbReference>
<evidence type="ECO:0000256" key="1">
    <source>
        <dbReference type="ARBA" id="ARBA00000085"/>
    </source>
</evidence>
<dbReference type="EMBL" id="JBHUDJ010000001">
    <property type="protein sequence ID" value="MFD1585767.1"/>
    <property type="molecule type" value="Genomic_DNA"/>
</dbReference>
<protein>
    <recommendedName>
        <fullName evidence="2">histidine kinase</fullName>
        <ecNumber evidence="2">2.7.13.3</ecNumber>
    </recommendedName>
</protein>
<dbReference type="Proteomes" id="UP001597119">
    <property type="component" value="Unassembled WGS sequence"/>
</dbReference>
<evidence type="ECO:0000259" key="8">
    <source>
        <dbReference type="PROSITE" id="PS50113"/>
    </source>
</evidence>
<dbReference type="Pfam" id="PF00989">
    <property type="entry name" value="PAS"/>
    <property type="match status" value="1"/>
</dbReference>
<comment type="caution">
    <text evidence="9">The sequence shown here is derived from an EMBL/GenBank/DDBJ whole genome shotgun (WGS) entry which is preliminary data.</text>
</comment>
<proteinExistence type="predicted"/>
<dbReference type="SMART" id="SM00086">
    <property type="entry name" value="PAC"/>
    <property type="match status" value="3"/>
</dbReference>
<dbReference type="Gene3D" id="1.10.287.130">
    <property type="match status" value="1"/>
</dbReference>
<sequence length="857" mass="93867">MTPYSGSPGPTDEPPAATADVEAVFERIDDGVFALDADDRFTFLNSHAEELLGVTEDAVLGEPIWDVFPGASGTTFEANARRAMETQEPVIFEAYYESLAAWFEVRLYPDDAGLSAYFRDVTDRKEREEQLEAYETGINAAADLVYRVDPDGRFTMVNDTLVERTGYARETLLGAHVSTVMSDDDVAAVEAHITTALNEGDDSPAPIEFEVQCADGERVPVETNLEILREDGAFAGTVGVGRDVTERRKRQRELERFEETINAVDDVVYALDDDGCFELVNDAAADLTGYDREELLGEHVGIIKDDATVESAEEKLRSLLAGQSVETTFEFPLQPKEGSDIPAEDHMTIVYDDDGSFTGTAGVIRDITAQQERQRKLSGLVETTQDLMDAPDHRTVAETTLAAARDVLGFELSTVRLYDDEADALVPVASTEMVRERMDDRPTYAVDEPPVGDAFQTGEILMADDLAAIDDDADRSPVQSAMYVPIGEYGVLVLGATEPDRIDDLDRQVAEVLATSAATACNRAEREAELREERAFIDGLVDSIPDIMYALDEDLNYIRWNDRLLEATGYSEREIENMGPLELIADEDVAAITGAIEAILDGGRARAEARIVTSDGDRIPYEFTGAPVTEADGTVEGIVGIGRDVSDRLERERELHRQNERLERFASTVSHDLRNPLRMAESNLDMARHECDSDLLAAVDGAHERMEELIDDLLALARQGQTVDETEPVSLATVAGDAWEHVDAPTGELTIDADGRLDADPQRLLQAFENLFRNSLEHAGPDVSLRVGTTPSGFFVADDGPGIPADERDAVFEYGYSTTETGTGLGLAIVEEVFSAHGWDVRLTESDAGGVRFEVQT</sequence>